<accession>A0A1D8TS89</accession>
<dbReference type="AlphaFoldDB" id="A0A1D8TS89"/>
<evidence type="ECO:0000313" key="1">
    <source>
        <dbReference type="EMBL" id="AOX00465.1"/>
    </source>
</evidence>
<dbReference type="PANTHER" id="PTHR34849:SF4">
    <property type="entry name" value="SLR1209 PROTEIN"/>
    <property type="match status" value="1"/>
</dbReference>
<dbReference type="InterPro" id="IPR009057">
    <property type="entry name" value="Homeodomain-like_sf"/>
</dbReference>
<gene>
    <name evidence="1" type="ORF">BJP34_14280</name>
</gene>
<dbReference type="KEGG" id="mpro:BJP34_14280"/>
<name>A0A1D8TS89_9CYAN</name>
<sequence length="125" mass="13717">MLLKDLEQQLLALSPSEKVQVIQLLAQSLTNNWQGIEKNPRVCGGEACIANTRIPVWLLVEARRIGYSEGDLLTSYPTITAADLANAWVYAKAHPDEIEIAIERNELTSPPAEARGILKGCYEAG</sequence>
<dbReference type="RefSeq" id="WP_070392926.1">
    <property type="nucleotide sequence ID" value="NZ_CP017599.1"/>
</dbReference>
<organism evidence="1 2">
    <name type="scientific">Moorena producens PAL-8-15-08-1</name>
    <dbReference type="NCBI Taxonomy" id="1458985"/>
    <lineage>
        <taxon>Bacteria</taxon>
        <taxon>Bacillati</taxon>
        <taxon>Cyanobacteriota</taxon>
        <taxon>Cyanophyceae</taxon>
        <taxon>Coleofasciculales</taxon>
        <taxon>Coleofasciculaceae</taxon>
        <taxon>Moorena</taxon>
    </lineage>
</organism>
<dbReference type="Gene3D" id="1.10.10.10">
    <property type="entry name" value="Winged helix-like DNA-binding domain superfamily/Winged helix DNA-binding domain"/>
    <property type="match status" value="1"/>
</dbReference>
<dbReference type="Proteomes" id="UP000177870">
    <property type="component" value="Chromosome"/>
</dbReference>
<dbReference type="InterPro" id="IPR007367">
    <property type="entry name" value="DUF433"/>
</dbReference>
<protein>
    <recommendedName>
        <fullName evidence="3">DUF433 domain-containing protein</fullName>
    </recommendedName>
</protein>
<dbReference type="Pfam" id="PF04255">
    <property type="entry name" value="DUF433"/>
    <property type="match status" value="1"/>
</dbReference>
<dbReference type="PANTHER" id="PTHR34849">
    <property type="entry name" value="SSL5025 PROTEIN"/>
    <property type="match status" value="1"/>
</dbReference>
<dbReference type="EMBL" id="CP017599">
    <property type="protein sequence ID" value="AOX00465.1"/>
    <property type="molecule type" value="Genomic_DNA"/>
</dbReference>
<evidence type="ECO:0000313" key="2">
    <source>
        <dbReference type="Proteomes" id="UP000177870"/>
    </source>
</evidence>
<proteinExistence type="predicted"/>
<evidence type="ECO:0008006" key="3">
    <source>
        <dbReference type="Google" id="ProtNLM"/>
    </source>
</evidence>
<dbReference type="STRING" id="1458985.BJP34_14280"/>
<dbReference type="SUPFAM" id="SSF46689">
    <property type="entry name" value="Homeodomain-like"/>
    <property type="match status" value="1"/>
</dbReference>
<dbReference type="OrthoDB" id="427442at2"/>
<reference evidence="2" key="1">
    <citation type="submission" date="2016-10" db="EMBL/GenBank/DDBJ databases">
        <title>Comparative genomics uncovers the prolific and rare metabolic potential of the cyanobacterial genus Moorea.</title>
        <authorList>
            <person name="Leao T."/>
            <person name="Castelao G."/>
            <person name="Korobeynikov A."/>
            <person name="Monroe E.A."/>
            <person name="Podell S."/>
            <person name="Glukhov E."/>
            <person name="Allen E."/>
            <person name="Gerwick W.H."/>
            <person name="Gerwick L."/>
        </authorList>
    </citation>
    <scope>NUCLEOTIDE SEQUENCE [LARGE SCALE GENOMIC DNA]</scope>
    <source>
        <strain evidence="2">PAL-8-15-08-1</strain>
    </source>
</reference>
<dbReference type="InterPro" id="IPR036388">
    <property type="entry name" value="WH-like_DNA-bd_sf"/>
</dbReference>